<evidence type="ECO:0000313" key="5">
    <source>
        <dbReference type="EMBL" id="ABL97684.1"/>
    </source>
</evidence>
<protein>
    <submittedName>
        <fullName evidence="5">AMP-dependent synthetase and ligase</fullName>
    </submittedName>
</protein>
<dbReference type="InterPro" id="IPR042099">
    <property type="entry name" value="ANL_N_sf"/>
</dbReference>
<organism evidence="5">
    <name type="scientific">uncultured marine bacterium EB0_39H12</name>
    <dbReference type="NCBI Taxonomy" id="415437"/>
    <lineage>
        <taxon>Bacteria</taxon>
        <taxon>environmental samples</taxon>
    </lineage>
</organism>
<evidence type="ECO:0000259" key="4">
    <source>
        <dbReference type="Pfam" id="PF13193"/>
    </source>
</evidence>
<dbReference type="FunFam" id="3.30.300.30:FF:000008">
    <property type="entry name" value="2,3-dihydroxybenzoate-AMP ligase"/>
    <property type="match status" value="1"/>
</dbReference>
<comment type="similarity">
    <text evidence="1">Belongs to the ATP-dependent AMP-binding enzyme family.</text>
</comment>
<dbReference type="InterPro" id="IPR045851">
    <property type="entry name" value="AMP-bd_C_sf"/>
</dbReference>
<evidence type="ECO:0000256" key="1">
    <source>
        <dbReference type="ARBA" id="ARBA00006432"/>
    </source>
</evidence>
<dbReference type="GO" id="GO:0031956">
    <property type="term" value="F:medium-chain fatty acid-CoA ligase activity"/>
    <property type="evidence" value="ECO:0007669"/>
    <property type="project" value="TreeGrafter"/>
</dbReference>
<dbReference type="PANTHER" id="PTHR43201:SF8">
    <property type="entry name" value="ACYL-COA SYNTHETASE FAMILY MEMBER 3"/>
    <property type="match status" value="1"/>
</dbReference>
<evidence type="ECO:0000259" key="3">
    <source>
        <dbReference type="Pfam" id="PF00501"/>
    </source>
</evidence>
<dbReference type="NCBIfam" id="NF005702">
    <property type="entry name" value="PRK07514.1"/>
    <property type="match status" value="1"/>
</dbReference>
<gene>
    <name evidence="5" type="ORF">MBMO_EB0-39H12.0060</name>
</gene>
<dbReference type="AlphaFoldDB" id="A4GHX3"/>
<dbReference type="PROSITE" id="PS00455">
    <property type="entry name" value="AMP_BINDING"/>
    <property type="match status" value="1"/>
</dbReference>
<accession>A4GHX3</accession>
<name>A4GHX3_9BACT</name>
<dbReference type="CDD" id="cd05941">
    <property type="entry name" value="MCS"/>
    <property type="match status" value="1"/>
</dbReference>
<dbReference type="Gene3D" id="3.30.300.30">
    <property type="match status" value="1"/>
</dbReference>
<keyword evidence="2 5" id="KW-0436">Ligase</keyword>
<feature type="domain" description="AMP-dependent synthetase/ligase" evidence="3">
    <location>
        <begin position="20"/>
        <end position="360"/>
    </location>
</feature>
<dbReference type="Gene3D" id="3.40.50.12780">
    <property type="entry name" value="N-terminal domain of ligase-like"/>
    <property type="match status" value="1"/>
</dbReference>
<dbReference type="InterPro" id="IPR000873">
    <property type="entry name" value="AMP-dep_synth/lig_dom"/>
</dbReference>
<dbReference type="GO" id="GO:0006631">
    <property type="term" value="P:fatty acid metabolic process"/>
    <property type="evidence" value="ECO:0007669"/>
    <property type="project" value="TreeGrafter"/>
</dbReference>
<reference evidence="5" key="1">
    <citation type="journal article" date="2007" name="Environ. Microbiol.">
        <title>Proteorhodopsin photosystem gene clusters exhibit co-evolutionary trends and shared ancestry among diverse marine microbial phyla.</title>
        <authorList>
            <person name="McCarren J."/>
            <person name="Delong E.F."/>
        </authorList>
    </citation>
    <scope>NUCLEOTIDE SEQUENCE</scope>
</reference>
<dbReference type="SUPFAM" id="SSF56801">
    <property type="entry name" value="Acetyl-CoA synthetase-like"/>
    <property type="match status" value="1"/>
</dbReference>
<dbReference type="Pfam" id="PF00501">
    <property type="entry name" value="AMP-binding"/>
    <property type="match status" value="1"/>
</dbReference>
<dbReference type="InterPro" id="IPR025110">
    <property type="entry name" value="AMP-bd_C"/>
</dbReference>
<sequence length="497" mass="55178">MGNLFLAYREGFPENLETIFIQQENGFNITYQDLEDQSARYANGFEKLGLQPGDRVSIQVRKSPEVIYIYLACLRANLIFHPLNTAYKESELSFFLEDAQPAVFICEQEIFDNVSSLNVITVPKNIFTLLPHEQGTVHAIKEEGAHIVKDCSKDHTAALLYSSGTTGKPKGIMLSHGNIMSNAFALKEAWEFKSDDCLLHALPIYHVHGLFVALGCVFLSGSKVLWLDSFDSDTVIKALPECTVMMGVPTYYTRLLSNEKLNKEIVRNIRIFISGSAPLLQETFDQFQLLTGHNILERYGMTETNIISSNPVNGQRKAGTVGISLRGQSLRIVDDSQNILGSGEIGNIQVKGSNVFNGYWNLPEKTKEDFSLDNFFNTGDKGFLDAEGYLTIVGRTKDMIISGGLNVYPKEIESVINEIEGVIESAVIGLQDDDLGEKVVAVVVSNKTTVLNGENIILSLKEGIAGFKVPKEIVFVDELPRNAMGKVQKNILRDNYK</sequence>
<dbReference type="InterPro" id="IPR020845">
    <property type="entry name" value="AMP-binding_CS"/>
</dbReference>
<dbReference type="PANTHER" id="PTHR43201">
    <property type="entry name" value="ACYL-COA SYNTHETASE"/>
    <property type="match status" value="1"/>
</dbReference>
<dbReference type="Pfam" id="PF13193">
    <property type="entry name" value="AMP-binding_C"/>
    <property type="match status" value="1"/>
</dbReference>
<evidence type="ECO:0000256" key="2">
    <source>
        <dbReference type="ARBA" id="ARBA00022598"/>
    </source>
</evidence>
<dbReference type="EMBL" id="EF089399">
    <property type="protein sequence ID" value="ABL97684.1"/>
    <property type="molecule type" value="Genomic_DNA"/>
</dbReference>
<feature type="domain" description="AMP-binding enzyme C-terminal" evidence="4">
    <location>
        <begin position="411"/>
        <end position="486"/>
    </location>
</feature>
<proteinExistence type="inferred from homology"/>